<dbReference type="KEGG" id="nso:NIASO_08180"/>
<evidence type="ECO:0000313" key="2">
    <source>
        <dbReference type="Proteomes" id="UP000003586"/>
    </source>
</evidence>
<accession>W0F7M4</accession>
<protein>
    <submittedName>
        <fullName evidence="1">Uncharacterized protein</fullName>
    </submittedName>
</protein>
<dbReference type="HOGENOM" id="CLU_3155368_0_0_10"/>
<dbReference type="AlphaFoldDB" id="W0F7M4"/>
<reference evidence="1 2" key="1">
    <citation type="submission" date="2013-12" db="EMBL/GenBank/DDBJ databases">
        <authorList>
            <consortium name="DOE Joint Genome Institute"/>
            <person name="Eisen J."/>
            <person name="Huntemann M."/>
            <person name="Han J."/>
            <person name="Chen A."/>
            <person name="Kyrpides N."/>
            <person name="Mavromatis K."/>
            <person name="Markowitz V."/>
            <person name="Palaniappan K."/>
            <person name="Ivanova N."/>
            <person name="Schaumberg A."/>
            <person name="Pati A."/>
            <person name="Liolios K."/>
            <person name="Nordberg H.P."/>
            <person name="Cantor M.N."/>
            <person name="Hua S.X."/>
            <person name="Woyke T."/>
        </authorList>
    </citation>
    <scope>NUCLEOTIDE SEQUENCE [LARGE SCALE GENOMIC DNA]</scope>
    <source>
        <strain evidence="2">DSM 19437</strain>
    </source>
</reference>
<evidence type="ECO:0000313" key="1">
    <source>
        <dbReference type="EMBL" id="AHF17464.1"/>
    </source>
</evidence>
<name>W0F7M4_9BACT</name>
<dbReference type="EMBL" id="CP007035">
    <property type="protein sequence ID" value="AHF17464.1"/>
    <property type="molecule type" value="Genomic_DNA"/>
</dbReference>
<dbReference type="Proteomes" id="UP000003586">
    <property type="component" value="Chromosome"/>
</dbReference>
<gene>
    <name evidence="1" type="ORF">NIASO_08180</name>
</gene>
<organism evidence="1 2">
    <name type="scientific">Niabella soli DSM 19437</name>
    <dbReference type="NCBI Taxonomy" id="929713"/>
    <lineage>
        <taxon>Bacteria</taxon>
        <taxon>Pseudomonadati</taxon>
        <taxon>Bacteroidota</taxon>
        <taxon>Chitinophagia</taxon>
        <taxon>Chitinophagales</taxon>
        <taxon>Chitinophagaceae</taxon>
        <taxon>Niabella</taxon>
    </lineage>
</organism>
<sequence length="48" mass="5604">MFLYPIQINKLHQQTQEGEIVVRGDQCAYQGNILFSENAPIAKKKRRK</sequence>
<dbReference type="STRING" id="929713.NIASO_08180"/>
<keyword evidence="2" id="KW-1185">Reference proteome</keyword>
<proteinExistence type="predicted"/>